<accession>A0A8H4BKM5</accession>
<feature type="compositionally biased region" description="Low complexity" evidence="4">
    <location>
        <begin position="184"/>
        <end position="217"/>
    </location>
</feature>
<dbReference type="SUPFAM" id="SSF117281">
    <property type="entry name" value="Kelch motif"/>
    <property type="match status" value="1"/>
</dbReference>
<comment type="caution">
    <text evidence="5">The sequence shown here is derived from an EMBL/GenBank/DDBJ whole genome shotgun (WGS) entry which is preliminary data.</text>
</comment>
<keyword evidence="3" id="KW-0175">Coiled coil</keyword>
<organism evidence="5 6">
    <name type="scientific">Mucor circinelloides f. lusitanicus</name>
    <name type="common">Mucor racemosus var. lusitanicus</name>
    <dbReference type="NCBI Taxonomy" id="29924"/>
    <lineage>
        <taxon>Eukaryota</taxon>
        <taxon>Fungi</taxon>
        <taxon>Fungi incertae sedis</taxon>
        <taxon>Mucoromycota</taxon>
        <taxon>Mucoromycotina</taxon>
        <taxon>Mucoromycetes</taxon>
        <taxon>Mucorales</taxon>
        <taxon>Mucorineae</taxon>
        <taxon>Mucoraceae</taxon>
        <taxon>Mucor</taxon>
    </lineage>
</organism>
<evidence type="ECO:0000313" key="5">
    <source>
        <dbReference type="EMBL" id="KAF1803775.1"/>
    </source>
</evidence>
<sequence>MSNTKLFSFGGTDGHVLFNDIWSFDLHTGLWLKIEADGFLPSARESCASAMAEDVIYIIGGKGENGVELNDLCAYKIKSRRWFRFQNMGPSPSPRHGLTMTAVSHRLIVLGGDNETAKMEDASSIFILDSTKIKYPTDTPQQQQSMDSTNSERIMNGYAHPSPQQPHSPQQYQPQYQPHPPPQQQQQGGQVPQQHQPSPQPQQQQQQGSYSPQQQHQTIQKPHPDQRQNQRLNPPSSPLQQLQPRSVAAAVMNANAAYTEPPVRPPRHISTVPEAALRRPRATSPLPPSEADIVADIRLTPNSASSPSPRPNKAQQDHAKLQQEHAAATAAANEERQALLREIQTRDAIISEMKKKENWWRTEVSLARKQRVKSDTFDDGPDADEALLMDVDHLSEDKVKIFEQLVAVKSELRRVRTSIFQQAQPMSEKVGQADRMRTAALQEAAYFKSKYLALKARRQEDLENVEISRCDTLEKRLAAALTENEANGKLLQQLQKKSQHDQSARQATEERAHEAQARAEEAQQAHQRALEELQTVYARATKAEVQVRDNAVKIADLTQQLSDALTSQPVVKSQEVTEAQLKASQLEAANLKARNEAATLKQKLAENMDDIARLRTLLHEREDALTEAKIHVEDCEIQLSMMREAMNQQQQQQQKTSSAVSNTGFAPTRAY</sequence>
<keyword evidence="2" id="KW-0677">Repeat</keyword>
<feature type="coiled-coil region" evidence="3">
    <location>
        <begin position="574"/>
        <end position="603"/>
    </location>
</feature>
<evidence type="ECO:0000256" key="1">
    <source>
        <dbReference type="ARBA" id="ARBA00022441"/>
    </source>
</evidence>
<dbReference type="Proteomes" id="UP000469890">
    <property type="component" value="Unassembled WGS sequence"/>
</dbReference>
<proteinExistence type="predicted"/>
<feature type="region of interest" description="Disordered" evidence="4">
    <location>
        <begin position="258"/>
        <end position="332"/>
    </location>
</feature>
<evidence type="ECO:0000256" key="2">
    <source>
        <dbReference type="ARBA" id="ARBA00022737"/>
    </source>
</evidence>
<evidence type="ECO:0000256" key="4">
    <source>
        <dbReference type="SAM" id="MobiDB-lite"/>
    </source>
</evidence>
<feature type="compositionally biased region" description="Polar residues" evidence="4">
    <location>
        <begin position="655"/>
        <end position="665"/>
    </location>
</feature>
<dbReference type="AlphaFoldDB" id="A0A8H4BKM5"/>
<gene>
    <name evidence="5" type="ORF">FB192DRAFT_1277691</name>
</gene>
<evidence type="ECO:0008006" key="7">
    <source>
        <dbReference type="Google" id="ProtNLM"/>
    </source>
</evidence>
<dbReference type="PANTHER" id="PTHR46093:SF18">
    <property type="entry name" value="FIBRONECTIN TYPE-III DOMAIN-CONTAINING PROTEIN"/>
    <property type="match status" value="1"/>
</dbReference>
<protein>
    <recommendedName>
        <fullName evidence="7">Galactose oxidase</fullName>
    </recommendedName>
</protein>
<evidence type="ECO:0000313" key="6">
    <source>
        <dbReference type="Proteomes" id="UP000469890"/>
    </source>
</evidence>
<dbReference type="InterPro" id="IPR015915">
    <property type="entry name" value="Kelch-typ_b-propeller"/>
</dbReference>
<feature type="region of interest" description="Disordered" evidence="4">
    <location>
        <begin position="494"/>
        <end position="524"/>
    </location>
</feature>
<dbReference type="EMBL" id="JAAECE010000003">
    <property type="protein sequence ID" value="KAF1803775.1"/>
    <property type="molecule type" value="Genomic_DNA"/>
</dbReference>
<dbReference type="Pfam" id="PF24681">
    <property type="entry name" value="Kelch_KLHDC2_KLHL20_DRC7"/>
    <property type="match status" value="1"/>
</dbReference>
<feature type="compositionally biased region" description="Polar residues" evidence="4">
    <location>
        <begin position="138"/>
        <end position="153"/>
    </location>
</feature>
<feature type="compositionally biased region" description="Low complexity" evidence="4">
    <location>
        <begin position="160"/>
        <end position="176"/>
    </location>
</feature>
<keyword evidence="1" id="KW-0880">Kelch repeat</keyword>
<dbReference type="Gene3D" id="2.120.10.80">
    <property type="entry name" value="Kelch-type beta propeller"/>
    <property type="match status" value="1"/>
</dbReference>
<reference evidence="5 6" key="1">
    <citation type="submission" date="2019-09" db="EMBL/GenBank/DDBJ databases">
        <authorList>
            <consortium name="DOE Joint Genome Institute"/>
            <person name="Mondo S.J."/>
            <person name="Navarro-Mendoza M.I."/>
            <person name="Perez-Arques C."/>
            <person name="Panchal S."/>
            <person name="Nicolas F.E."/>
            <person name="Ganguly P."/>
            <person name="Pangilinan J."/>
            <person name="Grigoriev I."/>
            <person name="Heitman J."/>
            <person name="Sanya K."/>
            <person name="Garre V."/>
        </authorList>
    </citation>
    <scope>NUCLEOTIDE SEQUENCE [LARGE SCALE GENOMIC DNA]</scope>
    <source>
        <strain evidence="5 6">MU402</strain>
    </source>
</reference>
<feature type="compositionally biased region" description="Low complexity" evidence="4">
    <location>
        <begin position="230"/>
        <end position="243"/>
    </location>
</feature>
<feature type="region of interest" description="Disordered" evidence="4">
    <location>
        <begin position="646"/>
        <end position="671"/>
    </location>
</feature>
<feature type="compositionally biased region" description="Basic and acidic residues" evidence="4">
    <location>
        <begin position="498"/>
        <end position="524"/>
    </location>
</feature>
<dbReference type="PANTHER" id="PTHR46093">
    <property type="entry name" value="ACYL-COA-BINDING DOMAIN-CONTAINING PROTEIN 5"/>
    <property type="match status" value="1"/>
</dbReference>
<evidence type="ECO:0000256" key="3">
    <source>
        <dbReference type="SAM" id="Coils"/>
    </source>
</evidence>
<feature type="region of interest" description="Disordered" evidence="4">
    <location>
        <begin position="135"/>
        <end position="243"/>
    </location>
</feature>
<name>A0A8H4BKM5_MUCCL</name>